<sequence>MPKGPRLSERELGAVFALHDEGKSNRYIAKVIKRSEKAVRTALRNRVAPPSGKKLGRPSKVTEDLARQIVHHAIVDRMTTRKIEEALNKQVNRTTVLKVLHASENAKFIKVKSHPREFPLDEVVDQNDDKVGNHAGPIEI</sequence>
<evidence type="ECO:0000313" key="1">
    <source>
        <dbReference type="EMBL" id="KAF0723542.1"/>
    </source>
</evidence>
<comment type="caution">
    <text evidence="1">The sequence shown here is derived from an EMBL/GenBank/DDBJ whole genome shotgun (WGS) entry which is preliminary data.</text>
</comment>
<dbReference type="VEuPathDB" id="FungiDB:AeMF1_002919"/>
<accession>A0A6G0W8C3</accession>
<name>A0A6G0W8C3_9STRA</name>
<organism evidence="1 2">
    <name type="scientific">Aphanomyces euteiches</name>
    <dbReference type="NCBI Taxonomy" id="100861"/>
    <lineage>
        <taxon>Eukaryota</taxon>
        <taxon>Sar</taxon>
        <taxon>Stramenopiles</taxon>
        <taxon>Oomycota</taxon>
        <taxon>Saprolegniomycetes</taxon>
        <taxon>Saprolegniales</taxon>
        <taxon>Verrucalvaceae</taxon>
        <taxon>Aphanomyces</taxon>
    </lineage>
</organism>
<keyword evidence="2" id="KW-1185">Reference proteome</keyword>
<reference evidence="1 2" key="1">
    <citation type="submission" date="2019-07" db="EMBL/GenBank/DDBJ databases">
        <title>Genomics analysis of Aphanomyces spp. identifies a new class of oomycete effector associated with host adaptation.</title>
        <authorList>
            <person name="Gaulin E."/>
        </authorList>
    </citation>
    <scope>NUCLEOTIDE SEQUENCE [LARGE SCALE GENOMIC DNA]</scope>
    <source>
        <strain evidence="1 2">ATCC 201684</strain>
    </source>
</reference>
<evidence type="ECO:0000313" key="2">
    <source>
        <dbReference type="Proteomes" id="UP000481153"/>
    </source>
</evidence>
<dbReference type="AlphaFoldDB" id="A0A6G0W8C3"/>
<dbReference type="EMBL" id="VJMJ01000303">
    <property type="protein sequence ID" value="KAF0723542.1"/>
    <property type="molecule type" value="Genomic_DNA"/>
</dbReference>
<proteinExistence type="predicted"/>
<gene>
    <name evidence="1" type="ORF">Ae201684_017575</name>
</gene>
<protein>
    <recommendedName>
        <fullName evidence="3">Tc3 transposase DNA binding domain-containing protein</fullName>
    </recommendedName>
</protein>
<dbReference type="Proteomes" id="UP000481153">
    <property type="component" value="Unassembled WGS sequence"/>
</dbReference>
<dbReference type="Gene3D" id="1.10.10.60">
    <property type="entry name" value="Homeodomain-like"/>
    <property type="match status" value="1"/>
</dbReference>
<evidence type="ECO:0008006" key="3">
    <source>
        <dbReference type="Google" id="ProtNLM"/>
    </source>
</evidence>